<organism evidence="1 2">
    <name type="scientific">Candidatus Dojkabacteria bacterium</name>
    <dbReference type="NCBI Taxonomy" id="2099670"/>
    <lineage>
        <taxon>Bacteria</taxon>
        <taxon>Candidatus Dojkabacteria</taxon>
    </lineage>
</organism>
<sequence>QQSDIIDRSLSLVNNLAPASNTEVVRFQQRIADLATSFGLRNLNSQTAEYTDTISVTGGNDNPLLGIIEIPSSFSLQGKFANVQNFIAAIKSLEDFVIVGEMEIRVVGAVAPEQLTSSSLDWNLDITLIKYQFQQPNENNKLADAYAKVPPSVKIDSDVLEFISQKYPLEATNGLVVDSLGN</sequence>
<reference evidence="1" key="1">
    <citation type="submission" date="2020-04" db="EMBL/GenBank/DDBJ databases">
        <authorList>
            <person name="Zhang T."/>
        </authorList>
    </citation>
    <scope>NUCLEOTIDE SEQUENCE</scope>
    <source>
        <strain evidence="1">HKST-UBA12</strain>
    </source>
</reference>
<evidence type="ECO:0000313" key="2">
    <source>
        <dbReference type="Proteomes" id="UP000760819"/>
    </source>
</evidence>
<protein>
    <submittedName>
        <fullName evidence="1">Uncharacterized protein</fullName>
    </submittedName>
</protein>
<dbReference type="InterPro" id="IPR014717">
    <property type="entry name" value="Transl_elong_EF1B/ribsomal_bS6"/>
</dbReference>
<reference evidence="1" key="2">
    <citation type="journal article" date="2021" name="Microbiome">
        <title>Successional dynamics and alternative stable states in a saline activated sludge microbial community over 9 years.</title>
        <authorList>
            <person name="Wang Y."/>
            <person name="Ye J."/>
            <person name="Ju F."/>
            <person name="Liu L."/>
            <person name="Boyd J.A."/>
            <person name="Deng Y."/>
            <person name="Parks D.H."/>
            <person name="Jiang X."/>
            <person name="Yin X."/>
            <person name="Woodcroft B.J."/>
            <person name="Tyson G.W."/>
            <person name="Hugenholtz P."/>
            <person name="Polz M.F."/>
            <person name="Zhang T."/>
        </authorList>
    </citation>
    <scope>NUCLEOTIDE SEQUENCE</scope>
    <source>
        <strain evidence="1">HKST-UBA12</strain>
    </source>
</reference>
<dbReference type="AlphaFoldDB" id="A0A955I7C7"/>
<dbReference type="Gene3D" id="3.30.70.60">
    <property type="match status" value="1"/>
</dbReference>
<evidence type="ECO:0000313" key="1">
    <source>
        <dbReference type="EMBL" id="MCA9379149.1"/>
    </source>
</evidence>
<comment type="caution">
    <text evidence="1">The sequence shown here is derived from an EMBL/GenBank/DDBJ whole genome shotgun (WGS) entry which is preliminary data.</text>
</comment>
<feature type="non-terminal residue" evidence="1">
    <location>
        <position position="1"/>
    </location>
</feature>
<gene>
    <name evidence="1" type="ORF">KC640_01860</name>
</gene>
<dbReference type="EMBL" id="JAGQLI010000094">
    <property type="protein sequence ID" value="MCA9379149.1"/>
    <property type="molecule type" value="Genomic_DNA"/>
</dbReference>
<accession>A0A955I7C7</accession>
<dbReference type="Proteomes" id="UP000760819">
    <property type="component" value="Unassembled WGS sequence"/>
</dbReference>
<name>A0A955I7C7_9BACT</name>
<proteinExistence type="predicted"/>